<dbReference type="PANTHER" id="PTHR46187">
    <property type="entry name" value="ALKALINE CERAMIDASE 3"/>
    <property type="match status" value="1"/>
</dbReference>
<keyword evidence="4" id="KW-0378">Hydrolase</keyword>
<keyword evidence="6 9" id="KW-0472">Membrane</keyword>
<feature type="binding site" evidence="8">
    <location>
        <position position="52"/>
    </location>
    <ligand>
        <name>Zn(2+)</name>
        <dbReference type="ChEBI" id="CHEBI:29105"/>
        <note>catalytic</note>
    </ligand>
</feature>
<dbReference type="GO" id="GO:0046872">
    <property type="term" value="F:metal ion binding"/>
    <property type="evidence" value="ECO:0007669"/>
    <property type="project" value="UniProtKB-KW"/>
</dbReference>
<reference evidence="10" key="1">
    <citation type="submission" date="2023-11" db="EMBL/GenBank/DDBJ databases">
        <authorList>
            <person name="De Vega J J."/>
            <person name="De Vega J J."/>
        </authorList>
    </citation>
    <scope>NUCLEOTIDE SEQUENCE</scope>
</reference>
<dbReference type="InterPro" id="IPR008901">
    <property type="entry name" value="ACER"/>
</dbReference>
<dbReference type="GO" id="GO:0046514">
    <property type="term" value="P:ceramide catabolic process"/>
    <property type="evidence" value="ECO:0007669"/>
    <property type="project" value="TreeGrafter"/>
</dbReference>
<dbReference type="AlphaFoldDB" id="A0AAD2GVC0"/>
<keyword evidence="11" id="KW-1185">Reference proteome</keyword>
<dbReference type="GO" id="GO:0046513">
    <property type="term" value="P:ceramide biosynthetic process"/>
    <property type="evidence" value="ECO:0007669"/>
    <property type="project" value="TreeGrafter"/>
</dbReference>
<dbReference type="Pfam" id="PF05875">
    <property type="entry name" value="Ceramidase"/>
    <property type="match status" value="1"/>
</dbReference>
<evidence type="ECO:0000256" key="9">
    <source>
        <dbReference type="SAM" id="Phobius"/>
    </source>
</evidence>
<evidence type="ECO:0000256" key="8">
    <source>
        <dbReference type="PIRSR" id="PIRSR608901-2"/>
    </source>
</evidence>
<keyword evidence="5 9" id="KW-1133">Transmembrane helix</keyword>
<dbReference type="GO" id="GO:0005789">
    <property type="term" value="C:endoplasmic reticulum membrane"/>
    <property type="evidence" value="ECO:0007669"/>
    <property type="project" value="TreeGrafter"/>
</dbReference>
<evidence type="ECO:0000256" key="5">
    <source>
        <dbReference type="ARBA" id="ARBA00022989"/>
    </source>
</evidence>
<comment type="subcellular location">
    <subcellularLocation>
        <location evidence="1">Membrane</location>
        <topology evidence="1">Multi-pass membrane protein</topology>
    </subcellularLocation>
</comment>
<sequence length="109" mass="12190">MLVEMANTVSNLATVGFALFGLLRCNAEKLPMRFALGYLGIALIGVGSAYFHGTLLFQAQLADELPMIYVASMPLWLLFDLDTKFDMKTRRTRILGYSVVAFDVLFTWS</sequence>
<dbReference type="Proteomes" id="UP001295794">
    <property type="component" value="Unassembled WGS sequence"/>
</dbReference>
<comment type="cofactor">
    <cofactor evidence="8">
        <name>Zn(2+)</name>
        <dbReference type="ChEBI" id="CHEBI:29105"/>
    </cofactor>
</comment>
<feature type="transmembrane region" description="Helical" evidence="9">
    <location>
        <begin position="6"/>
        <end position="23"/>
    </location>
</feature>
<keyword evidence="7" id="KW-0106">Calcium</keyword>
<evidence type="ECO:0000256" key="6">
    <source>
        <dbReference type="ARBA" id="ARBA00023136"/>
    </source>
</evidence>
<evidence type="ECO:0000256" key="4">
    <source>
        <dbReference type="ARBA" id="ARBA00022801"/>
    </source>
</evidence>
<dbReference type="EMBL" id="CAVNYO010000050">
    <property type="protein sequence ID" value="CAK5264271.1"/>
    <property type="molecule type" value="Genomic_DNA"/>
</dbReference>
<protein>
    <recommendedName>
        <fullName evidence="12">Alkaline phytoceramidase</fullName>
    </recommendedName>
</protein>
<keyword evidence="3 9" id="KW-0812">Transmembrane</keyword>
<organism evidence="10 11">
    <name type="scientific">Mycena citricolor</name>
    <dbReference type="NCBI Taxonomy" id="2018698"/>
    <lineage>
        <taxon>Eukaryota</taxon>
        <taxon>Fungi</taxon>
        <taxon>Dikarya</taxon>
        <taxon>Basidiomycota</taxon>
        <taxon>Agaricomycotina</taxon>
        <taxon>Agaricomycetes</taxon>
        <taxon>Agaricomycetidae</taxon>
        <taxon>Agaricales</taxon>
        <taxon>Marasmiineae</taxon>
        <taxon>Mycenaceae</taxon>
        <taxon>Mycena</taxon>
    </lineage>
</organism>
<dbReference type="PANTHER" id="PTHR46187:SF3">
    <property type="entry name" value="ALKALINE CERAMIDASE 3"/>
    <property type="match status" value="1"/>
</dbReference>
<name>A0AAD2GVC0_9AGAR</name>
<evidence type="ECO:0000313" key="11">
    <source>
        <dbReference type="Proteomes" id="UP001295794"/>
    </source>
</evidence>
<evidence type="ECO:0008006" key="12">
    <source>
        <dbReference type="Google" id="ProtNLM"/>
    </source>
</evidence>
<evidence type="ECO:0000256" key="1">
    <source>
        <dbReference type="ARBA" id="ARBA00004141"/>
    </source>
</evidence>
<keyword evidence="7" id="KW-0479">Metal-binding</keyword>
<evidence type="ECO:0000313" key="10">
    <source>
        <dbReference type="EMBL" id="CAK5264271.1"/>
    </source>
</evidence>
<comment type="similarity">
    <text evidence="2">Belongs to the alkaline ceramidase family.</text>
</comment>
<accession>A0AAD2GVC0</accession>
<keyword evidence="8" id="KW-0862">Zinc</keyword>
<comment type="caution">
    <text evidence="10">The sequence shown here is derived from an EMBL/GenBank/DDBJ whole genome shotgun (WGS) entry which is preliminary data.</text>
</comment>
<feature type="transmembrane region" description="Helical" evidence="9">
    <location>
        <begin position="35"/>
        <end position="53"/>
    </location>
</feature>
<gene>
    <name evidence="10" type="ORF">MYCIT1_LOCUS4285</name>
</gene>
<dbReference type="GO" id="GO:0016811">
    <property type="term" value="F:hydrolase activity, acting on carbon-nitrogen (but not peptide) bonds, in linear amides"/>
    <property type="evidence" value="ECO:0007669"/>
    <property type="project" value="InterPro"/>
</dbReference>
<evidence type="ECO:0000256" key="3">
    <source>
        <dbReference type="ARBA" id="ARBA00022692"/>
    </source>
</evidence>
<evidence type="ECO:0000256" key="7">
    <source>
        <dbReference type="PIRSR" id="PIRSR608901-1"/>
    </source>
</evidence>
<feature type="binding site" evidence="7">
    <location>
        <position position="4"/>
    </location>
    <ligand>
        <name>Ca(2+)</name>
        <dbReference type="ChEBI" id="CHEBI:29108"/>
    </ligand>
</feature>
<proteinExistence type="inferred from homology"/>
<evidence type="ECO:0000256" key="2">
    <source>
        <dbReference type="ARBA" id="ARBA00009780"/>
    </source>
</evidence>